<dbReference type="AlphaFoldDB" id="A0A2U8H6Y4"/>
<dbReference type="EMBL" id="CP022188">
    <property type="protein sequence ID" value="AWI81464.1"/>
    <property type="molecule type" value="Genomic_DNA"/>
</dbReference>
<organism evidence="1 2">
    <name type="scientific">Parazoarcus communis</name>
    <dbReference type="NCBI Taxonomy" id="41977"/>
    <lineage>
        <taxon>Bacteria</taxon>
        <taxon>Pseudomonadati</taxon>
        <taxon>Pseudomonadota</taxon>
        <taxon>Betaproteobacteria</taxon>
        <taxon>Rhodocyclales</taxon>
        <taxon>Zoogloeaceae</taxon>
        <taxon>Parazoarcus</taxon>
    </lineage>
</organism>
<dbReference type="InterPro" id="IPR022224">
    <property type="entry name" value="DUF3750"/>
</dbReference>
<name>A0A2U8H6Y4_9RHOO</name>
<proteinExistence type="predicted"/>
<accession>A0A2U8H6Y4</accession>
<dbReference type="Pfam" id="PF12570">
    <property type="entry name" value="DUF3750"/>
    <property type="match status" value="1"/>
</dbReference>
<sequence length="276" mass="29588">MKKTTARGGRLPVRSVIAAVLLAFFVPLVGSTAIHFAGDAQAADWRTARRDSSGQAPDPAQVDEAVIQVYAARAVRWRGIFGVHTWIAAKPRGAADYTRFEVMGFGVAHGRSAVRVREGIPDGYWFGSEPELLRDVRGGAEVDALIARLHDAAERYPHANEYRIWPGPNSNTFIAYLGREVPELRLELPPTAIGKDYLPDGALFGAAPSGSGGQLSLFGLLGITVAAEEGLELSLLGLSIGVDAWPPAIKLPGIGRIGMPEHLPDSERWGVVRLAP</sequence>
<evidence type="ECO:0000313" key="2">
    <source>
        <dbReference type="Proteomes" id="UP000244902"/>
    </source>
</evidence>
<evidence type="ECO:0008006" key="3">
    <source>
        <dbReference type="Google" id="ProtNLM"/>
    </source>
</evidence>
<evidence type="ECO:0000313" key="1">
    <source>
        <dbReference type="EMBL" id="AWI81464.1"/>
    </source>
</evidence>
<dbReference type="OrthoDB" id="199084at2"/>
<gene>
    <name evidence="1" type="ORF">CEW87_20095</name>
</gene>
<dbReference type="Proteomes" id="UP000244902">
    <property type="component" value="Chromosome"/>
</dbReference>
<protein>
    <recommendedName>
        <fullName evidence="3">DUF3750 domain-containing protein</fullName>
    </recommendedName>
</protein>
<reference evidence="1 2" key="1">
    <citation type="submission" date="2017-06" db="EMBL/GenBank/DDBJ databases">
        <title>Azoarcus sp. TSNA42 complete genome sequence.</title>
        <authorList>
            <person name="Woo J.-H."/>
            <person name="Kim H.-S."/>
        </authorList>
    </citation>
    <scope>NUCLEOTIDE SEQUENCE [LARGE SCALE GENOMIC DNA]</scope>
    <source>
        <strain evidence="1 2">TSNA42</strain>
    </source>
</reference>
<dbReference type="RefSeq" id="WP_108975886.1">
    <property type="nucleotide sequence ID" value="NZ_CP022188.1"/>
</dbReference>